<keyword evidence="3" id="KW-1185">Reference proteome</keyword>
<dbReference type="RefSeq" id="WP_167547412.1">
    <property type="nucleotide sequence ID" value="NZ_FONQ01000002.1"/>
</dbReference>
<reference evidence="3" key="1">
    <citation type="submission" date="2016-10" db="EMBL/GenBank/DDBJ databases">
        <authorList>
            <person name="Varghese N."/>
            <person name="Submissions S."/>
        </authorList>
    </citation>
    <scope>NUCLEOTIDE SEQUENCE [LARGE SCALE GENOMIC DNA]</scope>
    <source>
        <strain evidence="3">CGMCC 1.9227</strain>
    </source>
</reference>
<keyword evidence="1" id="KW-0812">Transmembrane</keyword>
<dbReference type="EMBL" id="FONQ01000002">
    <property type="protein sequence ID" value="SFE55100.1"/>
    <property type="molecule type" value="Genomic_DNA"/>
</dbReference>
<name>A0A1I2BIS6_9FLAO</name>
<evidence type="ECO:0000256" key="1">
    <source>
        <dbReference type="SAM" id="Phobius"/>
    </source>
</evidence>
<organism evidence="2 3">
    <name type="scientific">Flavobacterium xueshanense</name>
    <dbReference type="NCBI Taxonomy" id="935223"/>
    <lineage>
        <taxon>Bacteria</taxon>
        <taxon>Pseudomonadati</taxon>
        <taxon>Bacteroidota</taxon>
        <taxon>Flavobacteriia</taxon>
        <taxon>Flavobacteriales</taxon>
        <taxon>Flavobacteriaceae</taxon>
        <taxon>Flavobacterium</taxon>
    </lineage>
</organism>
<dbReference type="Proteomes" id="UP000198596">
    <property type="component" value="Unassembled WGS sequence"/>
</dbReference>
<protein>
    <submittedName>
        <fullName evidence="2">Uncharacterized protein</fullName>
    </submittedName>
</protein>
<dbReference type="STRING" id="935223.SAMN04488131_102333"/>
<accession>A0A1I2BIS6</accession>
<gene>
    <name evidence="2" type="ORF">SAMN04488131_102333</name>
</gene>
<sequence length="55" mass="6118">MNLQPFLDQLNIAKVKTIKEPTFTAFLMLITAAAAIISDWANFMAGLMRAIPNNH</sequence>
<keyword evidence="1" id="KW-0472">Membrane</keyword>
<evidence type="ECO:0000313" key="3">
    <source>
        <dbReference type="Proteomes" id="UP000198596"/>
    </source>
</evidence>
<feature type="transmembrane region" description="Helical" evidence="1">
    <location>
        <begin position="23"/>
        <end position="41"/>
    </location>
</feature>
<proteinExistence type="predicted"/>
<keyword evidence="1" id="KW-1133">Transmembrane helix</keyword>
<dbReference type="AlphaFoldDB" id="A0A1I2BIS6"/>
<evidence type="ECO:0000313" key="2">
    <source>
        <dbReference type="EMBL" id="SFE55100.1"/>
    </source>
</evidence>